<dbReference type="InterPro" id="IPR036179">
    <property type="entry name" value="Ig-like_dom_sf"/>
</dbReference>
<evidence type="ECO:0000256" key="8">
    <source>
        <dbReference type="SAM" id="Phobius"/>
    </source>
</evidence>
<dbReference type="Ensembl" id="ENSATET00000003611.3">
    <property type="protein sequence ID" value="ENSATEP00000003580.2"/>
    <property type="gene ID" value="ENSATEG00000002523.3"/>
</dbReference>
<evidence type="ECO:0000256" key="5">
    <source>
        <dbReference type="ARBA" id="ARBA00023136"/>
    </source>
</evidence>
<dbReference type="InterPro" id="IPR013783">
    <property type="entry name" value="Ig-like_fold"/>
</dbReference>
<evidence type="ECO:0000256" key="4">
    <source>
        <dbReference type="ARBA" id="ARBA00022859"/>
    </source>
</evidence>
<evidence type="ECO:0000259" key="10">
    <source>
        <dbReference type="PROSITE" id="PS50835"/>
    </source>
</evidence>
<dbReference type="GO" id="GO:0002376">
    <property type="term" value="P:immune system process"/>
    <property type="evidence" value="ECO:0007669"/>
    <property type="project" value="UniProtKB-KW"/>
</dbReference>
<reference evidence="11" key="1">
    <citation type="submission" date="2021-04" db="EMBL/GenBank/DDBJ databases">
        <authorList>
            <consortium name="Wellcome Sanger Institute Data Sharing"/>
        </authorList>
    </citation>
    <scope>NUCLEOTIDE SEQUENCE [LARGE SCALE GENOMIC DNA]</scope>
</reference>
<reference evidence="11" key="3">
    <citation type="submission" date="2025-09" db="UniProtKB">
        <authorList>
            <consortium name="Ensembl"/>
        </authorList>
    </citation>
    <scope>IDENTIFICATION</scope>
</reference>
<dbReference type="InParanoid" id="A0A3Q1H858"/>
<keyword evidence="2" id="KW-1003">Cell membrane</keyword>
<evidence type="ECO:0000256" key="6">
    <source>
        <dbReference type="ARBA" id="ARBA00023157"/>
    </source>
</evidence>
<evidence type="ECO:0000256" key="3">
    <source>
        <dbReference type="ARBA" id="ARBA00022729"/>
    </source>
</evidence>
<feature type="transmembrane region" description="Helical" evidence="8">
    <location>
        <begin position="249"/>
        <end position="271"/>
    </location>
</feature>
<dbReference type="InterPro" id="IPR003599">
    <property type="entry name" value="Ig_sub"/>
</dbReference>
<evidence type="ECO:0000313" key="11">
    <source>
        <dbReference type="Ensembl" id="ENSATEP00000003580.2"/>
    </source>
</evidence>
<evidence type="ECO:0000256" key="2">
    <source>
        <dbReference type="ARBA" id="ARBA00022475"/>
    </source>
</evidence>
<protein>
    <recommendedName>
        <fullName evidence="10">Ig-like domain-containing protein</fullName>
    </recommendedName>
</protein>
<dbReference type="GeneTree" id="ENSGT01030000234530"/>
<feature type="domain" description="Ig-like" evidence="10">
    <location>
        <begin position="19"/>
        <end position="107"/>
    </location>
</feature>
<dbReference type="InterPro" id="IPR013106">
    <property type="entry name" value="Ig_V-set"/>
</dbReference>
<keyword evidence="6" id="KW-1015">Disulfide bond</keyword>
<dbReference type="AlphaFoldDB" id="A0A3Q1H858"/>
<dbReference type="OMA" id="SHHECHE"/>
<feature type="chain" id="PRO_5043579567" description="Ig-like domain-containing protein" evidence="9">
    <location>
        <begin position="17"/>
        <end position="347"/>
    </location>
</feature>
<dbReference type="SMART" id="SM00409">
    <property type="entry name" value="IG"/>
    <property type="match status" value="2"/>
</dbReference>
<dbReference type="InterPro" id="IPR052051">
    <property type="entry name" value="TCR_complex_component"/>
</dbReference>
<reference evidence="11" key="2">
    <citation type="submission" date="2025-08" db="UniProtKB">
        <authorList>
            <consortium name="Ensembl"/>
        </authorList>
    </citation>
    <scope>IDENTIFICATION</scope>
</reference>
<dbReference type="CDD" id="cd00099">
    <property type="entry name" value="IgV"/>
    <property type="match status" value="2"/>
</dbReference>
<feature type="domain" description="Ig-like" evidence="10">
    <location>
        <begin position="131"/>
        <end position="244"/>
    </location>
</feature>
<evidence type="ECO:0000256" key="1">
    <source>
        <dbReference type="ARBA" id="ARBA00004236"/>
    </source>
</evidence>
<keyword evidence="7" id="KW-0325">Glycoprotein</keyword>
<dbReference type="PROSITE" id="PS50835">
    <property type="entry name" value="IG_LIKE"/>
    <property type="match status" value="2"/>
</dbReference>
<dbReference type="Gene3D" id="2.60.40.10">
    <property type="entry name" value="Immunoglobulins"/>
    <property type="match status" value="2"/>
</dbReference>
<dbReference type="PANTHER" id="PTHR19433">
    <property type="entry name" value="T-CELL RECEPTOR ALPHA CHAIN V REGION-RELATED"/>
    <property type="match status" value="1"/>
</dbReference>
<keyword evidence="8" id="KW-1133">Transmembrane helix</keyword>
<accession>A0A3Q1H858</accession>
<keyword evidence="4" id="KW-0391">Immunity</keyword>
<sequence length="347" mass="38683">MIGRLTALILLGTVFGEGPQQISLTVADAGDNITLQCPVTDKESKFFYWNKMRLGHMPQTVATVTLGKVTDSEQFRDSHFTIRQEGAQFFLTIRNVTKEDEATYFCQNMATFSQAFLNGTFLAVNDHNQQKHVYVKQSPETESVQLGNTVTLNCSLLSKNKENRVQCPDEHSVYWFRAGSEGFNQGVIYTNRNKSHTQEQRSCSYSLSKTIQDSSDSGTYYCAVVTCGEILFGEGTKVETRNCSESDPVVLVLGVLLSCCGIVIAVLLFYIHQKKVCECCKGSRSVSHHECHEKTAVDLSNDLEGEAPAVNYAPLDFSLSRVIKGKKNKEFPQESVYTAVRADDQNQ</sequence>
<proteinExistence type="predicted"/>
<evidence type="ECO:0000256" key="7">
    <source>
        <dbReference type="ARBA" id="ARBA00023180"/>
    </source>
</evidence>
<keyword evidence="8" id="KW-0812">Transmembrane</keyword>
<keyword evidence="3 9" id="KW-0732">Signal</keyword>
<dbReference type="PANTHER" id="PTHR19433:SF127">
    <property type="entry name" value="NITR9"/>
    <property type="match status" value="1"/>
</dbReference>
<dbReference type="SMART" id="SM00406">
    <property type="entry name" value="IGv"/>
    <property type="match status" value="2"/>
</dbReference>
<organism evidence="11 12">
    <name type="scientific">Anabas testudineus</name>
    <name type="common">Climbing perch</name>
    <name type="synonym">Anthias testudineus</name>
    <dbReference type="NCBI Taxonomy" id="64144"/>
    <lineage>
        <taxon>Eukaryota</taxon>
        <taxon>Metazoa</taxon>
        <taxon>Chordata</taxon>
        <taxon>Craniata</taxon>
        <taxon>Vertebrata</taxon>
        <taxon>Euteleostomi</taxon>
        <taxon>Actinopterygii</taxon>
        <taxon>Neopterygii</taxon>
        <taxon>Teleostei</taxon>
        <taxon>Neoteleostei</taxon>
        <taxon>Acanthomorphata</taxon>
        <taxon>Anabantaria</taxon>
        <taxon>Anabantiformes</taxon>
        <taxon>Anabantoidei</taxon>
        <taxon>Anabantidae</taxon>
        <taxon>Anabas</taxon>
    </lineage>
</organism>
<evidence type="ECO:0000313" key="12">
    <source>
        <dbReference type="Proteomes" id="UP000265040"/>
    </source>
</evidence>
<name>A0A3Q1H858_ANATE</name>
<dbReference type="FunCoup" id="A0A3Q1H858">
    <property type="interactions" value="19"/>
</dbReference>
<dbReference type="SUPFAM" id="SSF48726">
    <property type="entry name" value="Immunoglobulin"/>
    <property type="match status" value="2"/>
</dbReference>
<dbReference type="GO" id="GO:0005886">
    <property type="term" value="C:plasma membrane"/>
    <property type="evidence" value="ECO:0007669"/>
    <property type="project" value="UniProtKB-SubCell"/>
</dbReference>
<keyword evidence="5 8" id="KW-0472">Membrane</keyword>
<comment type="subcellular location">
    <subcellularLocation>
        <location evidence="1">Cell membrane</location>
    </subcellularLocation>
</comment>
<dbReference type="Proteomes" id="UP000265040">
    <property type="component" value="Chromosome 10"/>
</dbReference>
<keyword evidence="12" id="KW-1185">Reference proteome</keyword>
<dbReference type="InterPro" id="IPR007110">
    <property type="entry name" value="Ig-like_dom"/>
</dbReference>
<dbReference type="Pfam" id="PF07686">
    <property type="entry name" value="V-set"/>
    <property type="match status" value="2"/>
</dbReference>
<feature type="signal peptide" evidence="9">
    <location>
        <begin position="1"/>
        <end position="16"/>
    </location>
</feature>
<dbReference type="GO" id="GO:0009617">
    <property type="term" value="P:response to bacterium"/>
    <property type="evidence" value="ECO:0007669"/>
    <property type="project" value="TreeGrafter"/>
</dbReference>
<evidence type="ECO:0000256" key="9">
    <source>
        <dbReference type="SAM" id="SignalP"/>
    </source>
</evidence>